<dbReference type="CDD" id="cd07185">
    <property type="entry name" value="OmpA_C-like"/>
    <property type="match status" value="1"/>
</dbReference>
<dbReference type="PROSITE" id="PS51257">
    <property type="entry name" value="PROKAR_LIPOPROTEIN"/>
    <property type="match status" value="1"/>
</dbReference>
<keyword evidence="6" id="KW-0998">Cell outer membrane</keyword>
<dbReference type="Gene3D" id="3.30.1330.60">
    <property type="entry name" value="OmpA-like domain"/>
    <property type="match status" value="1"/>
</dbReference>
<dbReference type="PANTHER" id="PTHR30329">
    <property type="entry name" value="STATOR ELEMENT OF FLAGELLAR MOTOR COMPLEX"/>
    <property type="match status" value="1"/>
</dbReference>
<evidence type="ECO:0000256" key="3">
    <source>
        <dbReference type="ARBA" id="ARBA00022729"/>
    </source>
</evidence>
<evidence type="ECO:0000256" key="4">
    <source>
        <dbReference type="ARBA" id="ARBA00023136"/>
    </source>
</evidence>
<evidence type="ECO:0000256" key="1">
    <source>
        <dbReference type="ARBA" id="ARBA00004442"/>
    </source>
</evidence>
<dbReference type="SUPFAM" id="SSF103088">
    <property type="entry name" value="OmpA-like"/>
    <property type="match status" value="1"/>
</dbReference>
<sequence length="169" mass="18451">MKKIAVVLAALLVAACSSTQKTDTAQAPQANTKADTTQTASLSAAEVAASKLAAEQQALQQDSVYFDFNKYAVKPDYQNAIQKQADFIKEHKNDVVTLEGNADERGSEKYNLALGGKRAEAVMHSLLSLGVPAAQIKTVSYGKAKPRLQCHEEKCWKENRRVDFAHKLN</sequence>
<keyword evidence="4" id="KW-0472">Membrane</keyword>
<keyword evidence="5" id="KW-0564">Palmitate</keyword>
<dbReference type="EMBL" id="MLJW01000001">
    <property type="protein sequence ID" value="OIR19990.1"/>
    <property type="molecule type" value="Genomic_DNA"/>
</dbReference>
<dbReference type="AlphaFoldDB" id="A0A1J5U6S1"/>
<name>A0A1J5U6S1_9ZZZZ</name>
<feature type="domain" description="OmpA-like" evidence="9">
    <location>
        <begin position="53"/>
        <end position="169"/>
    </location>
</feature>
<comment type="caution">
    <text evidence="10">The sequence shown here is derived from an EMBL/GenBank/DDBJ whole genome shotgun (WGS) entry which is preliminary data.</text>
</comment>
<dbReference type="InterPro" id="IPR014169">
    <property type="entry name" value="Pal_lipo_C"/>
</dbReference>
<evidence type="ECO:0000313" key="10">
    <source>
        <dbReference type="EMBL" id="OIR19990.1"/>
    </source>
</evidence>
<accession>A0A1J5U6S1</accession>
<gene>
    <name evidence="10" type="primary">pal_1</name>
    <name evidence="10" type="ORF">GALL_08770</name>
</gene>
<keyword evidence="8" id="KW-0131">Cell cycle</keyword>
<evidence type="ECO:0000256" key="5">
    <source>
        <dbReference type="ARBA" id="ARBA00023139"/>
    </source>
</evidence>
<dbReference type="NCBIfam" id="TIGR02802">
    <property type="entry name" value="Pal_lipo"/>
    <property type="match status" value="1"/>
</dbReference>
<reference evidence="10" key="1">
    <citation type="submission" date="2016-10" db="EMBL/GenBank/DDBJ databases">
        <title>Sequence of Gallionella enrichment culture.</title>
        <authorList>
            <person name="Poehlein A."/>
            <person name="Muehling M."/>
            <person name="Daniel R."/>
        </authorList>
    </citation>
    <scope>NUCLEOTIDE SEQUENCE</scope>
</reference>
<evidence type="ECO:0000256" key="7">
    <source>
        <dbReference type="ARBA" id="ARBA00023288"/>
    </source>
</evidence>
<dbReference type="InterPro" id="IPR006665">
    <property type="entry name" value="OmpA-like"/>
</dbReference>
<dbReference type="GO" id="GO:0009279">
    <property type="term" value="C:cell outer membrane"/>
    <property type="evidence" value="ECO:0007669"/>
    <property type="project" value="UniProtKB-SubCell"/>
</dbReference>
<dbReference type="PROSITE" id="PS51123">
    <property type="entry name" value="OMPA_2"/>
    <property type="match status" value="1"/>
</dbReference>
<keyword evidence="7 10" id="KW-0449">Lipoprotein</keyword>
<dbReference type="InterPro" id="IPR050330">
    <property type="entry name" value="Bact_OuterMem_StrucFunc"/>
</dbReference>
<dbReference type="PANTHER" id="PTHR30329:SF21">
    <property type="entry name" value="LIPOPROTEIN YIAD-RELATED"/>
    <property type="match status" value="1"/>
</dbReference>
<protein>
    <submittedName>
        <fullName evidence="10">Peptidoglycan-associated lipoprotein</fullName>
    </submittedName>
</protein>
<evidence type="ECO:0000259" key="9">
    <source>
        <dbReference type="PROSITE" id="PS51123"/>
    </source>
</evidence>
<proteinExistence type="inferred from homology"/>
<keyword evidence="3" id="KW-0732">Signal</keyword>
<keyword evidence="2" id="KW-0132">Cell division</keyword>
<dbReference type="InterPro" id="IPR036737">
    <property type="entry name" value="OmpA-like_sf"/>
</dbReference>
<dbReference type="HAMAP" id="MF_02204">
    <property type="entry name" value="Pal"/>
    <property type="match status" value="1"/>
</dbReference>
<organism evidence="10">
    <name type="scientific">mine drainage metagenome</name>
    <dbReference type="NCBI Taxonomy" id="410659"/>
    <lineage>
        <taxon>unclassified sequences</taxon>
        <taxon>metagenomes</taxon>
        <taxon>ecological metagenomes</taxon>
    </lineage>
</organism>
<dbReference type="InterPro" id="IPR039001">
    <property type="entry name" value="Pal"/>
</dbReference>
<dbReference type="PRINTS" id="PR01021">
    <property type="entry name" value="OMPADOMAIN"/>
</dbReference>
<evidence type="ECO:0000256" key="8">
    <source>
        <dbReference type="ARBA" id="ARBA00023306"/>
    </source>
</evidence>
<dbReference type="GO" id="GO:0051301">
    <property type="term" value="P:cell division"/>
    <property type="evidence" value="ECO:0007669"/>
    <property type="project" value="UniProtKB-KW"/>
</dbReference>
<evidence type="ECO:0000256" key="2">
    <source>
        <dbReference type="ARBA" id="ARBA00022618"/>
    </source>
</evidence>
<dbReference type="Pfam" id="PF00691">
    <property type="entry name" value="OmpA"/>
    <property type="match status" value="1"/>
</dbReference>
<evidence type="ECO:0000256" key="6">
    <source>
        <dbReference type="ARBA" id="ARBA00023237"/>
    </source>
</evidence>
<dbReference type="InterPro" id="IPR006664">
    <property type="entry name" value="OMP_bac"/>
</dbReference>
<comment type="subcellular location">
    <subcellularLocation>
        <location evidence="1">Cell outer membrane</location>
    </subcellularLocation>
</comment>